<keyword evidence="6" id="KW-1185">Reference proteome</keyword>
<dbReference type="NCBIfam" id="NF040520">
    <property type="entry name" value="Ig_like_BLP2"/>
    <property type="match status" value="1"/>
</dbReference>
<accession>N9PSJ6</accession>
<dbReference type="Gene3D" id="3.30.420.430">
    <property type="match status" value="2"/>
</dbReference>
<dbReference type="HOGENOM" id="CLU_004363_3_0_6"/>
<dbReference type="InterPro" id="IPR041498">
    <property type="entry name" value="Big_6"/>
</dbReference>
<dbReference type="Proteomes" id="UP000013173">
    <property type="component" value="Unassembled WGS sequence"/>
</dbReference>
<feature type="domain" description="Bacterial Ig" evidence="2">
    <location>
        <begin position="428"/>
        <end position="505"/>
    </location>
</feature>
<protein>
    <recommendedName>
        <fullName evidence="7">Bacterial Ig domain-containing protein</fullName>
    </recommendedName>
</protein>
<gene>
    <name evidence="5" type="ORF">F892_02679</name>
</gene>
<evidence type="ECO:0000259" key="4">
    <source>
        <dbReference type="Pfam" id="PF22783"/>
    </source>
</evidence>
<evidence type="ECO:0000313" key="5">
    <source>
        <dbReference type="EMBL" id="ENX20656.1"/>
    </source>
</evidence>
<dbReference type="InterPro" id="IPR044016">
    <property type="entry name" value="Big_13"/>
</dbReference>
<dbReference type="NCBIfam" id="NF033510">
    <property type="entry name" value="Ca_tandemer"/>
    <property type="match status" value="5"/>
</dbReference>
<dbReference type="GeneID" id="303683072"/>
<dbReference type="Pfam" id="PF17936">
    <property type="entry name" value="Big_6"/>
    <property type="match status" value="4"/>
</dbReference>
<dbReference type="NCBIfam" id="NF033677">
    <property type="entry name" value="biofilm_BapA_N"/>
    <property type="match status" value="1"/>
</dbReference>
<feature type="compositionally biased region" description="Low complexity" evidence="1">
    <location>
        <begin position="163"/>
        <end position="180"/>
    </location>
</feature>
<proteinExistence type="predicted"/>
<dbReference type="PATRIC" id="fig|1217706.3.peg.2605"/>
<evidence type="ECO:0008006" key="7">
    <source>
        <dbReference type="Google" id="ProtNLM"/>
    </source>
</evidence>
<dbReference type="EMBL" id="APRW01000012">
    <property type="protein sequence ID" value="ENX20656.1"/>
    <property type="molecule type" value="Genomic_DNA"/>
</dbReference>
<feature type="region of interest" description="Disordered" evidence="1">
    <location>
        <begin position="155"/>
        <end position="180"/>
    </location>
</feature>
<evidence type="ECO:0000256" key="1">
    <source>
        <dbReference type="SAM" id="MobiDB-lite"/>
    </source>
</evidence>
<dbReference type="Gene3D" id="2.60.40.10">
    <property type="entry name" value="Immunoglobulins"/>
    <property type="match status" value="3"/>
</dbReference>
<evidence type="ECO:0000259" key="3">
    <source>
        <dbReference type="Pfam" id="PF19077"/>
    </source>
</evidence>
<evidence type="ECO:0000259" key="2">
    <source>
        <dbReference type="Pfam" id="PF17936"/>
    </source>
</evidence>
<feature type="domain" description="Bacterial Ig" evidence="2">
    <location>
        <begin position="343"/>
        <end position="422"/>
    </location>
</feature>
<comment type="caution">
    <text evidence="5">The sequence shown here is derived from an EMBL/GenBank/DDBJ whole genome shotgun (WGS) entry which is preliminary data.</text>
</comment>
<name>N9PSJ6_9GAMM</name>
<feature type="domain" description="Bacterial Ig" evidence="2">
    <location>
        <begin position="174"/>
        <end position="251"/>
    </location>
</feature>
<feature type="domain" description="Bacterial Ig-like" evidence="3">
    <location>
        <begin position="537"/>
        <end position="613"/>
    </location>
</feature>
<dbReference type="OrthoDB" id="8481600at2"/>
<feature type="domain" description="Biofilm-associated protein BapA-like prefix-like" evidence="4">
    <location>
        <begin position="1"/>
        <end position="109"/>
    </location>
</feature>
<organism evidence="5 6">
    <name type="scientific">Acinetobacter vivianii</name>
    <dbReference type="NCBI Taxonomy" id="1776742"/>
    <lineage>
        <taxon>Bacteria</taxon>
        <taxon>Pseudomonadati</taxon>
        <taxon>Pseudomonadota</taxon>
        <taxon>Gammaproteobacteria</taxon>
        <taxon>Moraxellales</taxon>
        <taxon>Moraxellaceae</taxon>
        <taxon>Acinetobacter</taxon>
    </lineage>
</organism>
<dbReference type="Pfam" id="PF22783">
    <property type="entry name" value="BapA_N"/>
    <property type="match status" value="1"/>
</dbReference>
<dbReference type="Pfam" id="PF19077">
    <property type="entry name" value="Big_13"/>
    <property type="match status" value="1"/>
</dbReference>
<evidence type="ECO:0000313" key="6">
    <source>
        <dbReference type="Proteomes" id="UP000013173"/>
    </source>
</evidence>
<dbReference type="InterPro" id="IPR013783">
    <property type="entry name" value="Ig-like_fold"/>
</dbReference>
<reference evidence="5 6" key="1">
    <citation type="submission" date="2013-02" db="EMBL/GenBank/DDBJ databases">
        <title>The Genome Sequence of Acinetobacter sp. NIPH 2168.</title>
        <authorList>
            <consortium name="The Broad Institute Genome Sequencing Platform"/>
            <consortium name="The Broad Institute Genome Sequencing Center for Infectious Disease"/>
            <person name="Cerqueira G."/>
            <person name="Feldgarden M."/>
            <person name="Courvalin P."/>
            <person name="Perichon B."/>
            <person name="Grillot-Courvalin C."/>
            <person name="Clermont D."/>
            <person name="Rocha E."/>
            <person name="Yoon E.-J."/>
            <person name="Nemec A."/>
            <person name="Walker B."/>
            <person name="Young S.K."/>
            <person name="Zeng Q."/>
            <person name="Gargeya S."/>
            <person name="Fitzgerald M."/>
            <person name="Haas B."/>
            <person name="Abouelleil A."/>
            <person name="Alvarado L."/>
            <person name="Arachchi H.M."/>
            <person name="Berlin A.M."/>
            <person name="Chapman S.B."/>
            <person name="Dewar J."/>
            <person name="Goldberg J."/>
            <person name="Griggs A."/>
            <person name="Gujja S."/>
            <person name="Hansen M."/>
            <person name="Howarth C."/>
            <person name="Imamovic A."/>
            <person name="Larimer J."/>
            <person name="McCowan C."/>
            <person name="Murphy C."/>
            <person name="Neiman D."/>
            <person name="Pearson M."/>
            <person name="Priest M."/>
            <person name="Roberts A."/>
            <person name="Saif S."/>
            <person name="Shea T."/>
            <person name="Sisk P."/>
            <person name="Sykes S."/>
            <person name="Wortman J."/>
            <person name="Nusbaum C."/>
            <person name="Birren B."/>
        </authorList>
    </citation>
    <scope>NUCLEOTIDE SEQUENCE [LARGE SCALE GENOMIC DNA]</scope>
    <source>
        <strain evidence="5 6">NIPH 2168</strain>
    </source>
</reference>
<dbReference type="AlphaFoldDB" id="N9PSJ6"/>
<feature type="domain" description="Bacterial Ig" evidence="2">
    <location>
        <begin position="258"/>
        <end position="337"/>
    </location>
</feature>
<dbReference type="InterPro" id="IPR048051">
    <property type="entry name" value="BapA-like_prefix-like"/>
</dbReference>
<dbReference type="RefSeq" id="WP_005258939.1">
    <property type="nucleotide sequence ID" value="NZ_BMDR01000002.1"/>
</dbReference>
<sequence length="727" mass="75057">MTRVVVSSKKNSNILQDGQIKAVILDQPSIVQIGVNQDDIKSIMKQGNDLVITLKNGEKIIISDFYTDANVTEHTLAFPEEDGSYSIAQFDDSGQFIRYVPTTQLTQFAYTQPPSQTIATSDGAEDLGITKSQLLKAGLVALAAEGLYLLAVKDDDDDKKDSNNNNKPIDLTPPDTPTATLGADTQTITGKAEANARIEVKDVTGKVIATGQADAEGNYTVKLDQPLVNGGRVGVTAIDSAGNASKMAVVTGNKDTIAPDAPTAQLNADGTIVTGKTEANAKVSIYDADGKLLGTVTANKQGLYSIKVSPPLTSEKGGTVVAEDAAGNKSTPSKVFAGKDTVAPDQPTVEVNKEGTSIVGRAEANSKVVIKDADGKVIGSGTTDAQGKFEISLSPALAADKKGSVVLEDAAGNVSKPLEITAGKDTIAPDKAAAQINAAGDTVTGIAEANSKVEIKGPDGKTIGTGTVGADGKFTIAISPALTDKNIGKVYIIDAAGNRSDATDVLGVKDTIAPNKPVLQTVTDDVGPVKGAVAAGANTDDTKPTLSGIGEAKAVLTIYDNGQPVGTVTVGDNGKWSFNFTQELGLGTHKITLTQTDAAGNISEMSDGFSFNVVAPTTTASLQSEAPESAVAQASLVDSINLDAFQAKQVAASPSSSAEKLNLNELLSVPEQSSSQVDDVLNQIISTQTPSTTATSSSSHNVESFDFAQTIRTDPLDQLDVLQHSII</sequence>